<evidence type="ECO:0000256" key="3">
    <source>
        <dbReference type="ARBA" id="ARBA00022833"/>
    </source>
</evidence>
<dbReference type="Gene3D" id="6.10.140.2220">
    <property type="match status" value="2"/>
</dbReference>
<proteinExistence type="predicted"/>
<comment type="caution">
    <text evidence="6">The sequence shown here is derived from an EMBL/GenBank/DDBJ whole genome shotgun (WGS) entry which is preliminary data.</text>
</comment>
<keyword evidence="1" id="KW-0479">Metal-binding</keyword>
<dbReference type="InterPro" id="IPR002893">
    <property type="entry name" value="Znf_MYND"/>
</dbReference>
<gene>
    <name evidence="6" type="ORF">MNOR_LOCUS16903</name>
</gene>
<sequence length="460" mass="52721">MASGSNVETNRIRIFAKITAPFVAGACTECHKIPSDDVHIKSCSRCRLIWYCGKECQKKNWTYHKKFCKATSSVAADLSGPGSYLMDSAKDEVEQGEDFQDYLTDIMNAVSEALERSLDFIETKILMCPKVCEICKDANPAVLIPCKICYMVFYCSEKHANQDFVKHRKFCREYFLSLLCYHLVATKGMPLPGNMPFTIPTVSEYKPMSGTMKDYIIKSSFDPVIDACLTEYVSYPLSLIYALEHIGLKDGTKKICEVKELTILMCDAFNCIIGTMGQCFTWEYMLHLLPKLRKLNVMLVESREFYDYELDDKAIKSRTVNLCSECKSRKCKVKISIMTNYSVYKNSLGYKKPDVIFNHEVTSRDEQDAYFPYPDPEVPLVLINVFKETIEESFCVMRKMEKHDTLLPLQLNPFRAMRPIKMHMDYIEDGDGIAYSNCYIVGLRRQAKDKCGTISLDESL</sequence>
<dbReference type="Pfam" id="PF01753">
    <property type="entry name" value="zf-MYND"/>
    <property type="match status" value="2"/>
</dbReference>
<protein>
    <recommendedName>
        <fullName evidence="5">MYND-type domain-containing protein</fullName>
    </recommendedName>
</protein>
<dbReference type="PROSITE" id="PS50865">
    <property type="entry name" value="ZF_MYND_2"/>
    <property type="match status" value="1"/>
</dbReference>
<dbReference type="AlphaFoldDB" id="A0AAV2QYA3"/>
<dbReference type="PROSITE" id="PS01360">
    <property type="entry name" value="ZF_MYND_1"/>
    <property type="match status" value="1"/>
</dbReference>
<dbReference type="Pfam" id="PF20179">
    <property type="entry name" value="MSS51_C"/>
    <property type="match status" value="1"/>
</dbReference>
<dbReference type="PANTHER" id="PTHR28069:SF2">
    <property type="entry name" value="GH20023P"/>
    <property type="match status" value="1"/>
</dbReference>
<feature type="domain" description="MYND-type" evidence="5">
    <location>
        <begin position="27"/>
        <end position="68"/>
    </location>
</feature>
<dbReference type="PANTHER" id="PTHR28069">
    <property type="entry name" value="GH20023P"/>
    <property type="match status" value="1"/>
</dbReference>
<accession>A0AAV2QYA3</accession>
<evidence type="ECO:0000256" key="1">
    <source>
        <dbReference type="ARBA" id="ARBA00022723"/>
    </source>
</evidence>
<dbReference type="SUPFAM" id="SSF144232">
    <property type="entry name" value="HIT/MYND zinc finger-like"/>
    <property type="match status" value="2"/>
</dbReference>
<organism evidence="6 7">
    <name type="scientific">Meganyctiphanes norvegica</name>
    <name type="common">Northern krill</name>
    <name type="synonym">Thysanopoda norvegica</name>
    <dbReference type="NCBI Taxonomy" id="48144"/>
    <lineage>
        <taxon>Eukaryota</taxon>
        <taxon>Metazoa</taxon>
        <taxon>Ecdysozoa</taxon>
        <taxon>Arthropoda</taxon>
        <taxon>Crustacea</taxon>
        <taxon>Multicrustacea</taxon>
        <taxon>Malacostraca</taxon>
        <taxon>Eumalacostraca</taxon>
        <taxon>Eucarida</taxon>
        <taxon>Euphausiacea</taxon>
        <taxon>Euphausiidae</taxon>
        <taxon>Meganyctiphanes</taxon>
    </lineage>
</organism>
<name>A0AAV2QYA3_MEGNR</name>
<keyword evidence="7" id="KW-1185">Reference proteome</keyword>
<reference evidence="6 7" key="1">
    <citation type="submission" date="2024-05" db="EMBL/GenBank/DDBJ databases">
        <authorList>
            <person name="Wallberg A."/>
        </authorList>
    </citation>
    <scope>NUCLEOTIDE SEQUENCE [LARGE SCALE GENOMIC DNA]</scope>
</reference>
<dbReference type="EMBL" id="CAXKWB010011346">
    <property type="protein sequence ID" value="CAL4100920.1"/>
    <property type="molecule type" value="Genomic_DNA"/>
</dbReference>
<evidence type="ECO:0000259" key="5">
    <source>
        <dbReference type="PROSITE" id="PS50865"/>
    </source>
</evidence>
<evidence type="ECO:0000313" key="6">
    <source>
        <dbReference type="EMBL" id="CAL4100920.1"/>
    </source>
</evidence>
<keyword evidence="2 4" id="KW-0863">Zinc-finger</keyword>
<dbReference type="InterPro" id="IPR046824">
    <property type="entry name" value="Mss51-like_C"/>
</dbReference>
<dbReference type="Proteomes" id="UP001497623">
    <property type="component" value="Unassembled WGS sequence"/>
</dbReference>
<evidence type="ECO:0000256" key="2">
    <source>
        <dbReference type="ARBA" id="ARBA00022771"/>
    </source>
</evidence>
<dbReference type="GO" id="GO:0008270">
    <property type="term" value="F:zinc ion binding"/>
    <property type="evidence" value="ECO:0007669"/>
    <property type="project" value="UniProtKB-KW"/>
</dbReference>
<keyword evidence="3" id="KW-0862">Zinc</keyword>
<evidence type="ECO:0000313" key="7">
    <source>
        <dbReference type="Proteomes" id="UP001497623"/>
    </source>
</evidence>
<evidence type="ECO:0000256" key="4">
    <source>
        <dbReference type="PROSITE-ProRule" id="PRU00134"/>
    </source>
</evidence>